<feature type="region of interest" description="Disordered" evidence="1">
    <location>
        <begin position="254"/>
        <end position="380"/>
    </location>
</feature>
<sequence length="519" mass="56606">MDVGRYDAFVDVTRSWIKSDAIRTVCGWKEQLSWLYLFDDMVLAHNAPTFSNNLWTNNPTSTTRFRKTRSSVFAKAKHDMFGKLLLSEVWIRDLPDSTGRDRKHMWQLCAPDVTFIFVSRSQAEKTEWLQAIASAIEQLMLHGSVRVNRRRTVTRAVSFAVLNKDKIAAEKEQEDAKEEEAEENISAHMPEGVLYLARNFVRGGLAWRGEPVDASCKFDSGKKTVANRKEKESSLGRGVSGLEALFMVDGAAKSSLRDSDGGSMRDHQGSAAAGGGGSGGRKGSGDRDGGEGGGDGSRRKGAQPSSGKQSNSQRSGLFGRRSTTSHASLSQRDLSSSVTARSTTTIKSLAVAVPSPSSADSHSSGSGATTARATSKRRSLRRNLSSLGITELLQHQSSSNSNDRRLSTSPDSVRGRVIQKGFLYHRDQTAEGGWNRRWCVLTFERLAIYAGQQSSEELTAVSLKNATIDLCESARPSGMHSFKLCNGEEIILATALEAEAMAWVSRIQSPSAMKMVLQV</sequence>
<dbReference type="SUPFAM" id="SSF50729">
    <property type="entry name" value="PH domain-like"/>
    <property type="match status" value="2"/>
</dbReference>
<evidence type="ECO:0000259" key="2">
    <source>
        <dbReference type="PROSITE" id="PS50003"/>
    </source>
</evidence>
<dbReference type="AlphaFoldDB" id="L8H6I6"/>
<organism evidence="3 4">
    <name type="scientific">Acanthamoeba castellanii (strain ATCC 30010 / Neff)</name>
    <dbReference type="NCBI Taxonomy" id="1257118"/>
    <lineage>
        <taxon>Eukaryota</taxon>
        <taxon>Amoebozoa</taxon>
        <taxon>Discosea</taxon>
        <taxon>Longamoebia</taxon>
        <taxon>Centramoebida</taxon>
        <taxon>Acanthamoebidae</taxon>
        <taxon>Acanthamoeba</taxon>
    </lineage>
</organism>
<feature type="domain" description="PH" evidence="2">
    <location>
        <begin position="34"/>
        <end position="137"/>
    </location>
</feature>
<accession>L8H6I6</accession>
<feature type="domain" description="PH" evidence="2">
    <location>
        <begin position="416"/>
        <end position="512"/>
    </location>
</feature>
<evidence type="ECO:0000256" key="1">
    <source>
        <dbReference type="SAM" id="MobiDB-lite"/>
    </source>
</evidence>
<dbReference type="GeneID" id="14921220"/>
<dbReference type="PROSITE" id="PS50003">
    <property type="entry name" value="PH_DOMAIN"/>
    <property type="match status" value="2"/>
</dbReference>
<protein>
    <submittedName>
        <fullName evidence="3">PH domain containing protein</fullName>
    </submittedName>
</protein>
<gene>
    <name evidence="3" type="ORF">ACA1_186340</name>
</gene>
<dbReference type="KEGG" id="acan:ACA1_186340"/>
<feature type="compositionally biased region" description="Low complexity" evidence="1">
    <location>
        <begin position="347"/>
        <end position="373"/>
    </location>
</feature>
<proteinExistence type="predicted"/>
<dbReference type="Gene3D" id="2.30.29.30">
    <property type="entry name" value="Pleckstrin-homology domain (PH domain)/Phosphotyrosine-binding domain (PTB)"/>
    <property type="match status" value="2"/>
</dbReference>
<dbReference type="SMART" id="SM00233">
    <property type="entry name" value="PH"/>
    <property type="match status" value="2"/>
</dbReference>
<dbReference type="InterPro" id="IPR001849">
    <property type="entry name" value="PH_domain"/>
</dbReference>
<dbReference type="EMBL" id="KB007920">
    <property type="protein sequence ID" value="ELR20368.1"/>
    <property type="molecule type" value="Genomic_DNA"/>
</dbReference>
<evidence type="ECO:0000313" key="3">
    <source>
        <dbReference type="EMBL" id="ELR20368.1"/>
    </source>
</evidence>
<evidence type="ECO:0000313" key="4">
    <source>
        <dbReference type="Proteomes" id="UP000011083"/>
    </source>
</evidence>
<dbReference type="VEuPathDB" id="AmoebaDB:ACA1_186340"/>
<feature type="compositionally biased region" description="Gly residues" evidence="1">
    <location>
        <begin position="272"/>
        <end position="282"/>
    </location>
</feature>
<name>L8H6I6_ACACF</name>
<reference evidence="3 4" key="1">
    <citation type="journal article" date="2013" name="Genome Biol.">
        <title>Genome of Acanthamoeba castellanii highlights extensive lateral gene transfer and early evolution of tyrosine kinase signaling.</title>
        <authorList>
            <person name="Clarke M."/>
            <person name="Lohan A.J."/>
            <person name="Liu B."/>
            <person name="Lagkouvardos I."/>
            <person name="Roy S."/>
            <person name="Zafar N."/>
            <person name="Bertelli C."/>
            <person name="Schilde C."/>
            <person name="Kianianmomeni A."/>
            <person name="Burglin T.R."/>
            <person name="Frech C."/>
            <person name="Turcotte B."/>
            <person name="Kopec K.O."/>
            <person name="Synnott J.M."/>
            <person name="Choo C."/>
            <person name="Paponov I."/>
            <person name="Finkler A."/>
            <person name="Soon Heng Tan C."/>
            <person name="Hutchins A.P."/>
            <person name="Weinmeier T."/>
            <person name="Rattei T."/>
            <person name="Chu J.S."/>
            <person name="Gimenez G."/>
            <person name="Irimia M."/>
            <person name="Rigden D.J."/>
            <person name="Fitzpatrick D.A."/>
            <person name="Lorenzo-Morales J."/>
            <person name="Bateman A."/>
            <person name="Chiu C.H."/>
            <person name="Tang P."/>
            <person name="Hegemann P."/>
            <person name="Fromm H."/>
            <person name="Raoult D."/>
            <person name="Greub G."/>
            <person name="Miranda-Saavedra D."/>
            <person name="Chen N."/>
            <person name="Nash P."/>
            <person name="Ginger M.L."/>
            <person name="Horn M."/>
            <person name="Schaap P."/>
            <person name="Caler L."/>
            <person name="Loftus B."/>
        </authorList>
    </citation>
    <scope>NUCLEOTIDE SEQUENCE [LARGE SCALE GENOMIC DNA]</scope>
    <source>
        <strain evidence="3 4">Neff</strain>
    </source>
</reference>
<dbReference type="Pfam" id="PF00169">
    <property type="entry name" value="PH"/>
    <property type="match status" value="1"/>
</dbReference>
<feature type="compositionally biased region" description="Basic and acidic residues" evidence="1">
    <location>
        <begin position="255"/>
        <end position="268"/>
    </location>
</feature>
<dbReference type="Proteomes" id="UP000011083">
    <property type="component" value="Unassembled WGS sequence"/>
</dbReference>
<keyword evidence="4" id="KW-1185">Reference proteome</keyword>
<feature type="compositionally biased region" description="Polar residues" evidence="1">
    <location>
        <begin position="303"/>
        <end position="346"/>
    </location>
</feature>
<dbReference type="RefSeq" id="XP_004342562.1">
    <property type="nucleotide sequence ID" value="XM_004342513.1"/>
</dbReference>
<dbReference type="InterPro" id="IPR011993">
    <property type="entry name" value="PH-like_dom_sf"/>
</dbReference>